<proteinExistence type="inferred from homology"/>
<keyword evidence="2" id="KW-0719">Serine esterase</keyword>
<feature type="compositionally biased region" description="Low complexity" evidence="5">
    <location>
        <begin position="46"/>
        <end position="73"/>
    </location>
</feature>
<comment type="caution">
    <text evidence="7">The sequence shown here is derived from an EMBL/GenBank/DDBJ whole genome shotgun (WGS) entry which is preliminary data.</text>
</comment>
<feature type="region of interest" description="Disordered" evidence="5">
    <location>
        <begin position="46"/>
        <end position="88"/>
    </location>
</feature>
<feature type="signal peptide" evidence="6">
    <location>
        <begin position="1"/>
        <end position="34"/>
    </location>
</feature>
<dbReference type="SMART" id="SM01110">
    <property type="entry name" value="Cutinase"/>
    <property type="match status" value="1"/>
</dbReference>
<evidence type="ECO:0000256" key="5">
    <source>
        <dbReference type="SAM" id="MobiDB-lite"/>
    </source>
</evidence>
<accession>A0ABV7ZNH1</accession>
<evidence type="ECO:0000256" key="1">
    <source>
        <dbReference type="ARBA" id="ARBA00007534"/>
    </source>
</evidence>
<keyword evidence="3" id="KW-0378">Hydrolase</keyword>
<evidence type="ECO:0000256" key="3">
    <source>
        <dbReference type="ARBA" id="ARBA00022801"/>
    </source>
</evidence>
<dbReference type="PANTHER" id="PTHR33630:SF9">
    <property type="entry name" value="CUTINASE 4"/>
    <property type="match status" value="1"/>
</dbReference>
<comment type="similarity">
    <text evidence="1">Belongs to the cutinase family.</text>
</comment>
<keyword evidence="4" id="KW-1015">Disulfide bond</keyword>
<dbReference type="Proteomes" id="UP001595751">
    <property type="component" value="Unassembled WGS sequence"/>
</dbReference>
<dbReference type="Gene3D" id="3.40.50.1820">
    <property type="entry name" value="alpha/beta hydrolase"/>
    <property type="match status" value="1"/>
</dbReference>
<reference evidence="8" key="1">
    <citation type="journal article" date="2019" name="Int. J. Syst. Evol. Microbiol.">
        <title>The Global Catalogue of Microorganisms (GCM) 10K type strain sequencing project: providing services to taxonomists for standard genome sequencing and annotation.</title>
        <authorList>
            <consortium name="The Broad Institute Genomics Platform"/>
            <consortium name="The Broad Institute Genome Sequencing Center for Infectious Disease"/>
            <person name="Wu L."/>
            <person name="Ma J."/>
        </authorList>
    </citation>
    <scope>NUCLEOTIDE SEQUENCE [LARGE SCALE GENOMIC DNA]</scope>
    <source>
        <strain evidence="8">CCUG 53252</strain>
    </source>
</reference>
<evidence type="ECO:0000313" key="8">
    <source>
        <dbReference type="Proteomes" id="UP001595751"/>
    </source>
</evidence>
<dbReference type="InterPro" id="IPR029058">
    <property type="entry name" value="AB_hydrolase_fold"/>
</dbReference>
<evidence type="ECO:0000313" key="7">
    <source>
        <dbReference type="EMBL" id="MFC3848685.1"/>
    </source>
</evidence>
<dbReference type="RefSeq" id="WP_290292174.1">
    <property type="nucleotide sequence ID" value="NZ_CP047211.1"/>
</dbReference>
<name>A0ABV7ZNH1_9CORY</name>
<evidence type="ECO:0000256" key="6">
    <source>
        <dbReference type="SAM" id="SignalP"/>
    </source>
</evidence>
<keyword evidence="8" id="KW-1185">Reference proteome</keyword>
<dbReference type="InterPro" id="IPR000675">
    <property type="entry name" value="Cutinase/axe"/>
</dbReference>
<dbReference type="EMBL" id="JBHRZN010000001">
    <property type="protein sequence ID" value="MFC3848685.1"/>
    <property type="molecule type" value="Genomic_DNA"/>
</dbReference>
<evidence type="ECO:0000256" key="2">
    <source>
        <dbReference type="ARBA" id="ARBA00022487"/>
    </source>
</evidence>
<keyword evidence="6" id="KW-0732">Signal</keyword>
<gene>
    <name evidence="7" type="ORF">ACFORJ_00680</name>
</gene>
<protein>
    <submittedName>
        <fullName evidence="7">Cutinase family protein</fullName>
    </submittedName>
</protein>
<organism evidence="7 8">
    <name type="scientific">Corynebacterium hansenii</name>
    <dbReference type="NCBI Taxonomy" id="394964"/>
    <lineage>
        <taxon>Bacteria</taxon>
        <taxon>Bacillati</taxon>
        <taxon>Actinomycetota</taxon>
        <taxon>Actinomycetes</taxon>
        <taxon>Mycobacteriales</taxon>
        <taxon>Corynebacteriaceae</taxon>
        <taxon>Corynebacterium</taxon>
    </lineage>
</organism>
<feature type="chain" id="PRO_5045730786" evidence="6">
    <location>
        <begin position="35"/>
        <end position="407"/>
    </location>
</feature>
<evidence type="ECO:0000256" key="4">
    <source>
        <dbReference type="ARBA" id="ARBA00023157"/>
    </source>
</evidence>
<dbReference type="SUPFAM" id="SSF53474">
    <property type="entry name" value="alpha/beta-Hydrolases"/>
    <property type="match status" value="1"/>
</dbReference>
<sequence>MKNTRAAVTGVTVGITAIAVTVAAAIGAPAPASAAPGTAAEAPAAAFASPPDSVPSRVSSSVPSSFPSSSPSSIGDDLNLGPLLTTPPTIPYEPPELEHGGVRSPKLPAAAWDRAERTIGRLAGKDLGMDALDDRECTPITAIHVPGTAETNEQRDPDVPHGRVVSGLGHDLAAAYGDEVRNLYLPYPSDVLLTTSYRASADRGVEILRDLVDRVAAACPDTRFVFSGYSQGADIVNRWAGDALAGRTGLSADQVADRVIGIAMFGNPRRGPVVAEAHGTAPTDSLGILGPSEGTWGPLSDRVFDSCNAGDVWCDSTPGMRALAPAVMTASLNPRDADGTLASIEAVAGTDLLADPEVRRAVEKLLRFLLDESSDHLQYETEADGVPSARTAAREFLMGKIGPAQGN</sequence>
<dbReference type="Pfam" id="PF01083">
    <property type="entry name" value="Cutinase"/>
    <property type="match status" value="1"/>
</dbReference>
<dbReference type="PANTHER" id="PTHR33630">
    <property type="entry name" value="CUTINASE RV1984C-RELATED-RELATED"/>
    <property type="match status" value="1"/>
</dbReference>